<sequence>MSVTTPAHGIWRSLGCLPIFLCPLPRGVLQSATYTPVTRQFSASGIVTGRSKALSIPLWPSYVAEASCPVKCCEARAWEIQLLPPPQGADDGSEQLSVESLDPQSARLPIRKVLVGEIIIPSRKQMKLRPSPSIHLSEALNETGNHAVHPPAREHSKLDLSMPHRWQRGGPASPHSSSKQETWSGRSRISLQSITAKAIRVTPVPSMSKNLQVQEELDLVESDAFLGSGNPVAVDEGLYTTEELGYLGRKGYTLEDVRLWASILSHRDSVAAAQFLLELICPPHASGLRTPDVPHWVFTFFLRRKDISRKALRILLSVASQYPFPRTLTTTDRFIIVVRLVRHALRVWPEALPQIASWLTTRVLPLQEASGLSPDHLARWTFLHNRALRLFSRPTKLRPMIASSLQQRAQFDIIRKMLEHNPPLVLAEEGYRAVSTVLLRLKKMPQERDWAGLKAKSWPPFKQSRTRLDDEKDPEYGASLAMQSLRHMVEAGYPPDVTEASIKILAGWNVDGSPTIQHRAVISMPSVAPTYASLKRSRSKRLPVTAESTPKSHTPTETGAAIWAVKIQATRTLHEAWACFLQYESLGLPSEPSVFYAMLIKLIYEHIRRVRTTKRPGRSTQSTRRDLSAPLPGDGRELYAPPESPVEAMHLRTSPPSTESFWARIQAEKIHFTPRQLGFLTSIAPRPDLGLSFWAAARPSGDFTISHSSPPRLLTPLITLLTRYPSLDAPVFLSEPHPALPRGPSTAPLLQALRLAFTFNPPDTRTWTALLSALGKPAAFHPFVDPEAYAKGVGYITALDLAGSVVAHMQRQGFALEETGFAALCKVVENAARAARALLGSEDVELRDRAGRVLGEVPAFLEGAFTALVGEEKEGLPGLLTVPEPKTLHVYVRALGMAGLIQPHLRLKDT</sequence>
<evidence type="ECO:0000313" key="2">
    <source>
        <dbReference type="EMBL" id="KAF2400024.1"/>
    </source>
</evidence>
<feature type="region of interest" description="Disordered" evidence="1">
    <location>
        <begin position="163"/>
        <end position="187"/>
    </location>
</feature>
<keyword evidence="3" id="KW-1185">Reference proteome</keyword>
<dbReference type="AlphaFoldDB" id="A0A6G1HVR4"/>
<gene>
    <name evidence="2" type="ORF">EJ06DRAFT_549402</name>
</gene>
<evidence type="ECO:0000313" key="3">
    <source>
        <dbReference type="Proteomes" id="UP000799640"/>
    </source>
</evidence>
<name>A0A6G1HVR4_9PEZI</name>
<reference evidence="2" key="1">
    <citation type="journal article" date="2020" name="Stud. Mycol.">
        <title>101 Dothideomycetes genomes: a test case for predicting lifestyles and emergence of pathogens.</title>
        <authorList>
            <person name="Haridas S."/>
            <person name="Albert R."/>
            <person name="Binder M."/>
            <person name="Bloem J."/>
            <person name="Labutti K."/>
            <person name="Salamov A."/>
            <person name="Andreopoulos B."/>
            <person name="Baker S."/>
            <person name="Barry K."/>
            <person name="Bills G."/>
            <person name="Bluhm B."/>
            <person name="Cannon C."/>
            <person name="Castanera R."/>
            <person name="Culley D."/>
            <person name="Daum C."/>
            <person name="Ezra D."/>
            <person name="Gonzalez J."/>
            <person name="Henrissat B."/>
            <person name="Kuo A."/>
            <person name="Liang C."/>
            <person name="Lipzen A."/>
            <person name="Lutzoni F."/>
            <person name="Magnuson J."/>
            <person name="Mondo S."/>
            <person name="Nolan M."/>
            <person name="Ohm R."/>
            <person name="Pangilinan J."/>
            <person name="Park H.-J."/>
            <person name="Ramirez L."/>
            <person name="Alfaro M."/>
            <person name="Sun H."/>
            <person name="Tritt A."/>
            <person name="Yoshinaga Y."/>
            <person name="Zwiers L.-H."/>
            <person name="Turgeon B."/>
            <person name="Goodwin S."/>
            <person name="Spatafora J."/>
            <person name="Crous P."/>
            <person name="Grigoriev I."/>
        </authorList>
    </citation>
    <scope>NUCLEOTIDE SEQUENCE</scope>
    <source>
        <strain evidence="2">CBS 262.69</strain>
    </source>
</reference>
<dbReference type="OrthoDB" id="410701at2759"/>
<dbReference type="Proteomes" id="UP000799640">
    <property type="component" value="Unassembled WGS sequence"/>
</dbReference>
<proteinExistence type="predicted"/>
<evidence type="ECO:0000256" key="1">
    <source>
        <dbReference type="SAM" id="MobiDB-lite"/>
    </source>
</evidence>
<organism evidence="2 3">
    <name type="scientific">Trichodelitschia bisporula</name>
    <dbReference type="NCBI Taxonomy" id="703511"/>
    <lineage>
        <taxon>Eukaryota</taxon>
        <taxon>Fungi</taxon>
        <taxon>Dikarya</taxon>
        <taxon>Ascomycota</taxon>
        <taxon>Pezizomycotina</taxon>
        <taxon>Dothideomycetes</taxon>
        <taxon>Dothideomycetes incertae sedis</taxon>
        <taxon>Phaeotrichales</taxon>
        <taxon>Phaeotrichaceae</taxon>
        <taxon>Trichodelitschia</taxon>
    </lineage>
</organism>
<accession>A0A6G1HVR4</accession>
<protein>
    <submittedName>
        <fullName evidence="2">Uncharacterized protein</fullName>
    </submittedName>
</protein>
<feature type="compositionally biased region" description="Polar residues" evidence="1">
    <location>
        <begin position="174"/>
        <end position="187"/>
    </location>
</feature>
<dbReference type="EMBL" id="ML996696">
    <property type="protein sequence ID" value="KAF2400024.1"/>
    <property type="molecule type" value="Genomic_DNA"/>
</dbReference>
<feature type="region of interest" description="Disordered" evidence="1">
    <location>
        <begin position="612"/>
        <end position="641"/>
    </location>
</feature>